<feature type="region of interest" description="Disordered" evidence="1">
    <location>
        <begin position="60"/>
        <end position="161"/>
    </location>
</feature>
<organism evidence="2">
    <name type="scientific">Zooxanthella nutricula</name>
    <dbReference type="NCBI Taxonomy" id="1333877"/>
    <lineage>
        <taxon>Eukaryota</taxon>
        <taxon>Sar</taxon>
        <taxon>Alveolata</taxon>
        <taxon>Dinophyceae</taxon>
        <taxon>Peridiniales</taxon>
        <taxon>Peridiniales incertae sedis</taxon>
        <taxon>Zooxanthella</taxon>
    </lineage>
</organism>
<protein>
    <submittedName>
        <fullName evidence="2">Uncharacterized protein</fullName>
    </submittedName>
</protein>
<feature type="compositionally biased region" description="Low complexity" evidence="1">
    <location>
        <begin position="83"/>
        <end position="104"/>
    </location>
</feature>
<name>A0A7S2N661_9DINO</name>
<evidence type="ECO:0000313" key="2">
    <source>
        <dbReference type="EMBL" id="CAD9521902.1"/>
    </source>
</evidence>
<feature type="compositionally biased region" description="Low complexity" evidence="1">
    <location>
        <begin position="124"/>
        <end position="136"/>
    </location>
</feature>
<proteinExistence type="predicted"/>
<gene>
    <name evidence="2" type="ORF">BRAN1462_LOCUS9674</name>
</gene>
<dbReference type="AlphaFoldDB" id="A0A7S2N661"/>
<accession>A0A7S2N661</accession>
<evidence type="ECO:0000256" key="1">
    <source>
        <dbReference type="SAM" id="MobiDB-lite"/>
    </source>
</evidence>
<dbReference type="EMBL" id="HBGW01015227">
    <property type="protein sequence ID" value="CAD9521902.1"/>
    <property type="molecule type" value="Transcribed_RNA"/>
</dbReference>
<feature type="region of interest" description="Disordered" evidence="1">
    <location>
        <begin position="1"/>
        <end position="32"/>
    </location>
</feature>
<reference evidence="2" key="1">
    <citation type="submission" date="2021-01" db="EMBL/GenBank/DDBJ databases">
        <authorList>
            <person name="Corre E."/>
            <person name="Pelletier E."/>
            <person name="Niang G."/>
            <person name="Scheremetjew M."/>
            <person name="Finn R."/>
            <person name="Kale V."/>
            <person name="Holt S."/>
            <person name="Cochrane G."/>
            <person name="Meng A."/>
            <person name="Brown T."/>
            <person name="Cohen L."/>
        </authorList>
    </citation>
    <scope>NUCLEOTIDE SEQUENCE</scope>
    <source>
        <strain evidence="2">RCC3387</strain>
    </source>
</reference>
<sequence length="161" mass="16977">MLPESLVRSSTPENLCLGYNPSSPPEQCSTDGPFAQAEAIVQPEEAQGKQVVEETLVDLKEASLPEPAPEPRMDIQVRVTEQPRSPKSNRSPSPQLGSQAAAAAEGRAIWRPSAAAAEGHARQSRSASRSRSPARSGKGSLPDCPFPLDDSAVPLKSVAAI</sequence>
<feature type="compositionally biased region" description="Basic and acidic residues" evidence="1">
    <location>
        <begin position="60"/>
        <end position="75"/>
    </location>
</feature>